<dbReference type="OrthoDB" id="6692864at2759"/>
<dbReference type="CDD" id="cd11061">
    <property type="entry name" value="CYP67-like"/>
    <property type="match status" value="1"/>
</dbReference>
<dbReference type="GO" id="GO:0005506">
    <property type="term" value="F:iron ion binding"/>
    <property type="evidence" value="ECO:0007669"/>
    <property type="project" value="InterPro"/>
</dbReference>
<dbReference type="PANTHER" id="PTHR24305">
    <property type="entry name" value="CYTOCHROME P450"/>
    <property type="match status" value="1"/>
</dbReference>
<dbReference type="InterPro" id="IPR036396">
    <property type="entry name" value="Cyt_P450_sf"/>
</dbReference>
<dbReference type="Gene3D" id="1.10.630.10">
    <property type="entry name" value="Cytochrome P450"/>
    <property type="match status" value="1"/>
</dbReference>
<keyword evidence="5" id="KW-0812">Transmembrane</keyword>
<evidence type="ECO:0000256" key="11">
    <source>
        <dbReference type="ARBA" id="ARBA00023136"/>
    </source>
</evidence>
<evidence type="ECO:0000256" key="5">
    <source>
        <dbReference type="ARBA" id="ARBA00022692"/>
    </source>
</evidence>
<dbReference type="PRINTS" id="PR00385">
    <property type="entry name" value="P450"/>
</dbReference>
<evidence type="ECO:0000256" key="3">
    <source>
        <dbReference type="ARBA" id="ARBA00010617"/>
    </source>
</evidence>
<evidence type="ECO:0000256" key="9">
    <source>
        <dbReference type="ARBA" id="ARBA00023004"/>
    </source>
</evidence>
<evidence type="ECO:0000313" key="14">
    <source>
        <dbReference type="Proteomes" id="UP000078559"/>
    </source>
</evidence>
<protein>
    <submittedName>
        <fullName evidence="13">Tryprostatin B 6-hydroxylase</fullName>
    </submittedName>
</protein>
<evidence type="ECO:0000313" key="13">
    <source>
        <dbReference type="EMBL" id="KUI71889.1"/>
    </source>
</evidence>
<dbReference type="GO" id="GO:0016705">
    <property type="term" value="F:oxidoreductase activity, acting on paired donors, with incorporation or reduction of molecular oxygen"/>
    <property type="evidence" value="ECO:0007669"/>
    <property type="project" value="InterPro"/>
</dbReference>
<keyword evidence="6 12" id="KW-0479">Metal-binding</keyword>
<keyword evidence="9 12" id="KW-0408">Iron</keyword>
<comment type="cofactor">
    <cofactor evidence="1 12">
        <name>heme</name>
        <dbReference type="ChEBI" id="CHEBI:30413"/>
    </cofactor>
</comment>
<dbReference type="SMR" id="A0A194W5Y7"/>
<dbReference type="InterPro" id="IPR050121">
    <property type="entry name" value="Cytochrome_P450_monoxygenase"/>
</dbReference>
<feature type="binding site" description="axial binding residue" evidence="12">
    <location>
        <position position="392"/>
    </location>
    <ligand>
        <name>heme</name>
        <dbReference type="ChEBI" id="CHEBI:30413"/>
    </ligand>
    <ligandPart>
        <name>Fe</name>
        <dbReference type="ChEBI" id="CHEBI:18248"/>
    </ligandPart>
</feature>
<dbReference type="GO" id="GO:0016020">
    <property type="term" value="C:membrane"/>
    <property type="evidence" value="ECO:0007669"/>
    <property type="project" value="UniProtKB-SubCell"/>
</dbReference>
<organism evidence="13 14">
    <name type="scientific">Cytospora mali</name>
    <name type="common">Apple Valsa canker fungus</name>
    <name type="synonym">Valsa mali</name>
    <dbReference type="NCBI Taxonomy" id="578113"/>
    <lineage>
        <taxon>Eukaryota</taxon>
        <taxon>Fungi</taxon>
        <taxon>Dikarya</taxon>
        <taxon>Ascomycota</taxon>
        <taxon>Pezizomycotina</taxon>
        <taxon>Sordariomycetes</taxon>
        <taxon>Sordariomycetidae</taxon>
        <taxon>Diaporthales</taxon>
        <taxon>Cytosporaceae</taxon>
        <taxon>Cytospora</taxon>
    </lineage>
</organism>
<evidence type="ECO:0000256" key="10">
    <source>
        <dbReference type="ARBA" id="ARBA00023033"/>
    </source>
</evidence>
<evidence type="ECO:0000256" key="12">
    <source>
        <dbReference type="PIRSR" id="PIRSR602401-1"/>
    </source>
</evidence>
<proteinExistence type="inferred from homology"/>
<evidence type="ECO:0000256" key="7">
    <source>
        <dbReference type="ARBA" id="ARBA00022989"/>
    </source>
</evidence>
<evidence type="ECO:0000256" key="1">
    <source>
        <dbReference type="ARBA" id="ARBA00001971"/>
    </source>
</evidence>
<evidence type="ECO:0000256" key="6">
    <source>
        <dbReference type="ARBA" id="ARBA00022723"/>
    </source>
</evidence>
<name>A0A194W5Y7_CYTMA</name>
<accession>A0A194W5Y7</accession>
<keyword evidence="7" id="KW-1133">Transmembrane helix</keyword>
<keyword evidence="8" id="KW-0560">Oxidoreductase</keyword>
<reference evidence="13" key="1">
    <citation type="submission" date="2014-12" db="EMBL/GenBank/DDBJ databases">
        <title>Genome Sequence of Valsa Canker Pathogens Uncovers a Specific Adaption of Colonization on Woody Bark.</title>
        <authorList>
            <person name="Yin Z."/>
            <person name="Liu H."/>
            <person name="Gao X."/>
            <person name="Li Z."/>
            <person name="Song N."/>
            <person name="Ke X."/>
            <person name="Dai Q."/>
            <person name="Wu Y."/>
            <person name="Sun Y."/>
            <person name="Xu J.-R."/>
            <person name="Kang Z.K."/>
            <person name="Wang L."/>
            <person name="Huang L."/>
        </authorList>
    </citation>
    <scope>NUCLEOTIDE SEQUENCE [LARGE SCALE GENOMIC DNA]</scope>
    <source>
        <strain evidence="13">03-8</strain>
    </source>
</reference>
<dbReference type="Pfam" id="PF00067">
    <property type="entry name" value="p450"/>
    <property type="match status" value="2"/>
</dbReference>
<keyword evidence="14" id="KW-1185">Reference proteome</keyword>
<comment type="subcellular location">
    <subcellularLocation>
        <location evidence="2">Membrane</location>
    </subcellularLocation>
</comment>
<sequence>MSYCTGLFTSITIYRLYFHRLSSFPGPCIAGFTKFWHVWKCRRGKNHLVIEELRQQYGSIIRTGPEELTIIDPSIPGILDGPKNEFTKAVWYDFLLPEVAVNTTRDKKHHDARRRIWDRGFSPNAMAAYEQQIIECAGTLAQRIAEISRDGEPVVVTDWFYWFTFDVMGHFAFARSFGMLRDEQWHLAVKMLRRAMALLGPFSPVPWLAQVAFHFFPWMTVEKPDISHWLIDATLKQGSIEADRPWLNGDAIAIIIAGSDTVAPGLVFAFYELACNPSQQDQLLQELQDVDIFDRMQLQQCTHLNAVINETLRLYPPVPTGGYRQSPPAGMVMNGTYIPGNVTIVSPRYSLGRLESCYEHADRWIPERWTTRPEMVKDARGFSPFAQGRYSCVGKVLAMVEMRLIIAMMVKRFEISLSGDKGESLFSDLRDQFTAAPGRLELRFHSRG</sequence>
<dbReference type="SUPFAM" id="SSF48264">
    <property type="entry name" value="Cytochrome P450"/>
    <property type="match status" value="1"/>
</dbReference>
<dbReference type="Proteomes" id="UP000078559">
    <property type="component" value="Chromosome 8"/>
</dbReference>
<keyword evidence="10" id="KW-0503">Monooxygenase</keyword>
<evidence type="ECO:0000256" key="8">
    <source>
        <dbReference type="ARBA" id="ARBA00023002"/>
    </source>
</evidence>
<dbReference type="PANTHER" id="PTHR24305:SF112">
    <property type="entry name" value="L-ORNITHINE-N5-MONOOXYGENASE (EUROFUNG)"/>
    <property type="match status" value="1"/>
</dbReference>
<dbReference type="EMBL" id="CM003105">
    <property type="protein sequence ID" value="KUI71889.1"/>
    <property type="molecule type" value="Genomic_DNA"/>
</dbReference>
<evidence type="ECO:0000256" key="2">
    <source>
        <dbReference type="ARBA" id="ARBA00004370"/>
    </source>
</evidence>
<dbReference type="GO" id="GO:0004497">
    <property type="term" value="F:monooxygenase activity"/>
    <property type="evidence" value="ECO:0007669"/>
    <property type="project" value="UniProtKB-KW"/>
</dbReference>
<keyword evidence="11" id="KW-0472">Membrane</keyword>
<comment type="similarity">
    <text evidence="3">Belongs to the cytochrome P450 family.</text>
</comment>
<keyword evidence="4 12" id="KW-0349">Heme</keyword>
<evidence type="ECO:0000256" key="4">
    <source>
        <dbReference type="ARBA" id="ARBA00022617"/>
    </source>
</evidence>
<dbReference type="InterPro" id="IPR001128">
    <property type="entry name" value="Cyt_P450"/>
</dbReference>
<dbReference type="GO" id="GO:0020037">
    <property type="term" value="F:heme binding"/>
    <property type="evidence" value="ECO:0007669"/>
    <property type="project" value="InterPro"/>
</dbReference>
<dbReference type="AlphaFoldDB" id="A0A194W5Y7"/>
<dbReference type="PRINTS" id="PR00463">
    <property type="entry name" value="EP450I"/>
</dbReference>
<gene>
    <name evidence="13" type="ORF">VM1G_08050</name>
</gene>
<dbReference type="InterPro" id="IPR002401">
    <property type="entry name" value="Cyt_P450_E_grp-I"/>
</dbReference>